<keyword evidence="2" id="KW-1185">Reference proteome</keyword>
<name>A0A1W2GH90_REIFA</name>
<dbReference type="AlphaFoldDB" id="A0A1W2GH90"/>
<dbReference type="EMBL" id="FWYF01000003">
    <property type="protein sequence ID" value="SMD36007.1"/>
    <property type="molecule type" value="Genomic_DNA"/>
</dbReference>
<proteinExistence type="predicted"/>
<evidence type="ECO:0008006" key="3">
    <source>
        <dbReference type="Google" id="ProtNLM"/>
    </source>
</evidence>
<protein>
    <recommendedName>
        <fullName evidence="3">Outer membrane protein beta-barrel domain-containing protein</fullName>
    </recommendedName>
</protein>
<reference evidence="1 2" key="1">
    <citation type="submission" date="2017-04" db="EMBL/GenBank/DDBJ databases">
        <authorList>
            <person name="Afonso C.L."/>
            <person name="Miller P.J."/>
            <person name="Scott M.A."/>
            <person name="Spackman E."/>
            <person name="Goraichik I."/>
            <person name="Dimitrov K.M."/>
            <person name="Suarez D.L."/>
            <person name="Swayne D.E."/>
        </authorList>
    </citation>
    <scope>NUCLEOTIDE SEQUENCE [LARGE SCALE GENOMIC DNA]</scope>
    <source>
        <strain evidence="1 2">DSM 26133</strain>
    </source>
</reference>
<accession>A0A1W2GH90</accession>
<dbReference type="OrthoDB" id="990120at2"/>
<evidence type="ECO:0000313" key="2">
    <source>
        <dbReference type="Proteomes" id="UP000192472"/>
    </source>
</evidence>
<dbReference type="Proteomes" id="UP000192472">
    <property type="component" value="Unassembled WGS sequence"/>
</dbReference>
<evidence type="ECO:0000313" key="1">
    <source>
        <dbReference type="EMBL" id="SMD36007.1"/>
    </source>
</evidence>
<sequence length="178" mass="19923">MKTLYKIFTITILIWLPRFVDAQTLKTSVYSGAKPRAISGVSIGVQLPGFIGDIEVGGFYETHSKFTTDSNGEESREVIGAQGILASFSVASTRKLNVNFGTKIGLIRDGVFIHPSLTAEYYLSDIVSVGVESRLANMTPAFQAKLSFYMFGAQDRKFRQAKYKARKESYRVHKQYRD</sequence>
<gene>
    <name evidence="1" type="ORF">SAMN04488029_2655</name>
</gene>
<dbReference type="RefSeq" id="WP_084373326.1">
    <property type="nucleotide sequence ID" value="NZ_FWYF01000003.1"/>
</dbReference>
<organism evidence="1 2">
    <name type="scientific">Reichenbachiella faecimaris</name>
    <dbReference type="NCBI Taxonomy" id="692418"/>
    <lineage>
        <taxon>Bacteria</taxon>
        <taxon>Pseudomonadati</taxon>
        <taxon>Bacteroidota</taxon>
        <taxon>Cytophagia</taxon>
        <taxon>Cytophagales</taxon>
        <taxon>Reichenbachiellaceae</taxon>
        <taxon>Reichenbachiella</taxon>
    </lineage>
</organism>